<protein>
    <recommendedName>
        <fullName evidence="3">DUF4468 domain-containing protein</fullName>
    </recommendedName>
</protein>
<organism evidence="1 2">
    <name type="scientific">Elizabethkingia miricola</name>
    <name type="common">Chryseobacterium miricola</name>
    <dbReference type="NCBI Taxonomy" id="172045"/>
    <lineage>
        <taxon>Bacteria</taxon>
        <taxon>Pseudomonadati</taxon>
        <taxon>Bacteroidota</taxon>
        <taxon>Flavobacteriia</taxon>
        <taxon>Flavobacteriales</taxon>
        <taxon>Weeksellaceae</taxon>
        <taxon>Elizabethkingia</taxon>
    </lineage>
</organism>
<reference evidence="1 2" key="1">
    <citation type="submission" date="2019-07" db="EMBL/GenBank/DDBJ databases">
        <title>Genomic Encyclopedia of Archaeal and Bacterial Type Strains, Phase II (KMG-II): from individual species to whole genera.</title>
        <authorList>
            <person name="Goeker M."/>
        </authorList>
    </citation>
    <scope>NUCLEOTIDE SEQUENCE [LARGE SCALE GENOMIC DNA]</scope>
    <source>
        <strain evidence="1 2">DSM 14571</strain>
    </source>
</reference>
<keyword evidence="2" id="KW-1185">Reference proteome</keyword>
<gene>
    <name evidence="1" type="ORF">LX74_04012</name>
</gene>
<dbReference type="EMBL" id="VNHK01000022">
    <property type="protein sequence ID" value="TYO84212.1"/>
    <property type="molecule type" value="Genomic_DNA"/>
</dbReference>
<sequence length="182" mass="20580">MKNIFTFLALSLTIFCFGQFKITPENFKSIDSPDKDYIVYEFPGKTKSDLFNAAKMYVNSTYKGVKFDGYNEVANEQIVLDVNYVKPNAGMFDGAGLFSVSNRYEMNFKDGKIMFRPSFRYLQDTKGNKIYLSGGSFLDKTVYNKNGKLSVSSKLEELINKSVEGVSSGLNKSIQDSKSNDW</sequence>
<dbReference type="RefSeq" id="WP_065082078.1">
    <property type="nucleotide sequence ID" value="NZ_FLSS01000019.1"/>
</dbReference>
<comment type="caution">
    <text evidence="1">The sequence shown here is derived from an EMBL/GenBank/DDBJ whole genome shotgun (WGS) entry which is preliminary data.</text>
</comment>
<evidence type="ECO:0000313" key="1">
    <source>
        <dbReference type="EMBL" id="TYO84212.1"/>
    </source>
</evidence>
<name>A0ABY3NB92_ELIMR</name>
<evidence type="ECO:0000313" key="2">
    <source>
        <dbReference type="Proteomes" id="UP000324513"/>
    </source>
</evidence>
<evidence type="ECO:0008006" key="3">
    <source>
        <dbReference type="Google" id="ProtNLM"/>
    </source>
</evidence>
<dbReference type="Proteomes" id="UP000324513">
    <property type="component" value="Unassembled WGS sequence"/>
</dbReference>
<accession>A0ABY3NB92</accession>
<proteinExistence type="predicted"/>